<dbReference type="InterPro" id="IPR036962">
    <property type="entry name" value="Glyco_hydro_3_N_sf"/>
</dbReference>
<dbReference type="EC" id="3.2.1.52" evidence="3"/>
<dbReference type="SUPFAM" id="SSF51445">
    <property type="entry name" value="(Trans)glycosidases"/>
    <property type="match status" value="1"/>
</dbReference>
<dbReference type="Gene3D" id="3.20.20.300">
    <property type="entry name" value="Glycoside hydrolase, family 3, N-terminal domain"/>
    <property type="match status" value="1"/>
</dbReference>
<sequence length="84" mass="9556">MKHIPGHGRSLSDTHFELARVDASLNILEAYDFWPFKNLANLPAAMTAHIVYEAIDDQFPATLSKKVIEKLFVGRLVLMDFNVR</sequence>
<protein>
    <recommendedName>
        <fullName evidence="3">beta-N-acetylhexosaminidase</fullName>
        <ecNumber evidence="3">3.2.1.52</ecNumber>
    </recommendedName>
</protein>
<dbReference type="InterPro" id="IPR001764">
    <property type="entry name" value="Glyco_hydro_3_N"/>
</dbReference>
<evidence type="ECO:0000256" key="5">
    <source>
        <dbReference type="ARBA" id="ARBA00023295"/>
    </source>
</evidence>
<keyword evidence="4" id="KW-0378">Hydrolase</keyword>
<dbReference type="PANTHER" id="PTHR30480:SF13">
    <property type="entry name" value="BETA-HEXOSAMINIDASE"/>
    <property type="match status" value="1"/>
</dbReference>
<dbReference type="PANTHER" id="PTHR30480">
    <property type="entry name" value="BETA-HEXOSAMINIDASE-RELATED"/>
    <property type="match status" value="1"/>
</dbReference>
<dbReference type="InterPro" id="IPR050226">
    <property type="entry name" value="NagZ_Beta-hexosaminidase"/>
</dbReference>
<dbReference type="GO" id="GO:0004563">
    <property type="term" value="F:beta-N-acetylhexosaminidase activity"/>
    <property type="evidence" value="ECO:0007669"/>
    <property type="project" value="UniProtKB-EC"/>
</dbReference>
<feature type="domain" description="Glycoside hydrolase family 3 N-terminal" evidence="6">
    <location>
        <begin position="1"/>
        <end position="71"/>
    </location>
</feature>
<dbReference type="AlphaFoldDB" id="A0A380ZN45"/>
<evidence type="ECO:0000259" key="6">
    <source>
        <dbReference type="Pfam" id="PF00933"/>
    </source>
</evidence>
<name>A0A380ZN45_BARDO</name>
<comment type="catalytic activity">
    <reaction evidence="1">
        <text>Hydrolysis of terminal non-reducing N-acetyl-D-hexosamine residues in N-acetyl-beta-D-hexosaminides.</text>
        <dbReference type="EC" id="3.2.1.52"/>
    </reaction>
</comment>
<dbReference type="Proteomes" id="UP000254950">
    <property type="component" value="Unassembled WGS sequence"/>
</dbReference>
<evidence type="ECO:0000256" key="1">
    <source>
        <dbReference type="ARBA" id="ARBA00001231"/>
    </source>
</evidence>
<comment type="similarity">
    <text evidence="2">Belongs to the glycosyl hydrolase 3 family.</text>
</comment>
<organism evidence="7 8">
    <name type="scientific">Bartonella doshiae</name>
    <dbReference type="NCBI Taxonomy" id="33044"/>
    <lineage>
        <taxon>Bacteria</taxon>
        <taxon>Pseudomonadati</taxon>
        <taxon>Pseudomonadota</taxon>
        <taxon>Alphaproteobacteria</taxon>
        <taxon>Hyphomicrobiales</taxon>
        <taxon>Bartonellaceae</taxon>
        <taxon>Bartonella</taxon>
    </lineage>
</organism>
<proteinExistence type="inferred from homology"/>
<reference evidence="7 8" key="1">
    <citation type="submission" date="2018-06" db="EMBL/GenBank/DDBJ databases">
        <authorList>
            <consortium name="Pathogen Informatics"/>
            <person name="Doyle S."/>
        </authorList>
    </citation>
    <scope>NUCLEOTIDE SEQUENCE [LARGE SCALE GENOMIC DNA]</scope>
    <source>
        <strain evidence="7 8">NCTC12862</strain>
    </source>
</reference>
<keyword evidence="5" id="KW-0326">Glycosidase</keyword>
<dbReference type="GO" id="GO:0009254">
    <property type="term" value="P:peptidoglycan turnover"/>
    <property type="evidence" value="ECO:0007669"/>
    <property type="project" value="TreeGrafter"/>
</dbReference>
<evidence type="ECO:0000256" key="4">
    <source>
        <dbReference type="ARBA" id="ARBA00022801"/>
    </source>
</evidence>
<dbReference type="EMBL" id="UFTF01000002">
    <property type="protein sequence ID" value="SUV50445.1"/>
    <property type="molecule type" value="Genomic_DNA"/>
</dbReference>
<evidence type="ECO:0000256" key="2">
    <source>
        <dbReference type="ARBA" id="ARBA00005336"/>
    </source>
</evidence>
<evidence type="ECO:0000313" key="7">
    <source>
        <dbReference type="EMBL" id="SUV50445.1"/>
    </source>
</evidence>
<dbReference type="Pfam" id="PF00933">
    <property type="entry name" value="Glyco_hydro_3"/>
    <property type="match status" value="1"/>
</dbReference>
<accession>A0A380ZN45</accession>
<evidence type="ECO:0000313" key="8">
    <source>
        <dbReference type="Proteomes" id="UP000254950"/>
    </source>
</evidence>
<dbReference type="InterPro" id="IPR017853">
    <property type="entry name" value="GH"/>
</dbReference>
<evidence type="ECO:0000256" key="3">
    <source>
        <dbReference type="ARBA" id="ARBA00012663"/>
    </source>
</evidence>
<dbReference type="GO" id="GO:0005975">
    <property type="term" value="P:carbohydrate metabolic process"/>
    <property type="evidence" value="ECO:0007669"/>
    <property type="project" value="InterPro"/>
</dbReference>
<gene>
    <name evidence="7" type="primary">ybbD</name>
    <name evidence="7" type="ORF">NCTC12862_01642</name>
</gene>